<dbReference type="OrthoDB" id="5793246at2759"/>
<evidence type="ECO:0000256" key="7">
    <source>
        <dbReference type="ARBA" id="ARBA00023163"/>
    </source>
</evidence>
<dbReference type="eggNOG" id="KOG3575">
    <property type="taxonomic scope" value="Eukaryota"/>
</dbReference>
<evidence type="ECO:0000256" key="10">
    <source>
        <dbReference type="RuleBase" id="RU004334"/>
    </source>
</evidence>
<dbReference type="PANTHER" id="PTHR46397">
    <property type="entry name" value="NUCLEAR HORMONE RECEPTOR FAMILY-RELATED"/>
    <property type="match status" value="1"/>
</dbReference>
<dbReference type="PROSITE" id="PS51843">
    <property type="entry name" value="NR_LBD"/>
    <property type="match status" value="1"/>
</dbReference>
<feature type="region of interest" description="Disordered" evidence="11">
    <location>
        <begin position="79"/>
        <end position="125"/>
    </location>
</feature>
<keyword evidence="5 10" id="KW-0805">Transcription regulation</keyword>
<gene>
    <name evidence="14" type="primary">Cre-nhr-256</name>
    <name evidence="14" type="ORF">CRE_19042</name>
</gene>
<sequence length="447" mass="51608">MSRGNCKVCDSPNATNFHFGAHACKACAAFFRRTVKTGQIYTCAGDNSCEINHALRQNCRQCRLAKCQEAGMKEDLVQGQKVGISENGTMKRSSPMEEQPSTSSYYDHPTPPGPSESQWDNHYHQPPIKSMRHEQEDLMELEEFQQFIQIPTHTSSSMLILPVTPVDNLEEEERLYGLASLYMEQLVNLNMRRRLTYAKVTLAAMFDGPCVCVSEKSNPFEISDLRPFDHRSYRYKNRNDYTMILDYVNRFPEFHLLNKSEKTVIFQTTAAVDALADPAYYSQVMYPNDSVFVTREGKFIRMDPLPSTELDLDSGVYSSEDISMYKSMVLMIRRQWKNVNLPLKKLKMSLSEFSLFKALTIWHYNYYKLQDTGRQISARQRDDIFRTLLLICKDEGHDDPVLRVSEIVLAVGIVMTEVHELVTSLFEIIVFDDVDDPILKDMLKFQY</sequence>
<name>E3LLB6_CAERE</name>
<feature type="domain" description="NR LBD" evidence="13">
    <location>
        <begin position="170"/>
        <end position="447"/>
    </location>
</feature>
<dbReference type="OMA" id="MIRRQWK"/>
<comment type="similarity">
    <text evidence="1 10">Belongs to the nuclear hormone receptor family.</text>
</comment>
<dbReference type="HOGENOM" id="CLU_007368_17_0_1"/>
<evidence type="ECO:0000256" key="9">
    <source>
        <dbReference type="ARBA" id="ARBA00023242"/>
    </source>
</evidence>
<dbReference type="InterPro" id="IPR000536">
    <property type="entry name" value="Nucl_hrmn_rcpt_lig-bd"/>
</dbReference>
<dbReference type="InterPro" id="IPR035500">
    <property type="entry name" value="NHR-like_dom_sf"/>
</dbReference>
<evidence type="ECO:0000256" key="6">
    <source>
        <dbReference type="ARBA" id="ARBA00023125"/>
    </source>
</evidence>
<keyword evidence="15" id="KW-1185">Reference proteome</keyword>
<evidence type="ECO:0000259" key="12">
    <source>
        <dbReference type="PROSITE" id="PS51030"/>
    </source>
</evidence>
<accession>E3LLB6</accession>
<dbReference type="InterPro" id="IPR013088">
    <property type="entry name" value="Znf_NHR/GATA"/>
</dbReference>
<evidence type="ECO:0000256" key="11">
    <source>
        <dbReference type="SAM" id="MobiDB-lite"/>
    </source>
</evidence>
<dbReference type="Gene3D" id="1.10.565.10">
    <property type="entry name" value="Retinoid X Receptor"/>
    <property type="match status" value="1"/>
</dbReference>
<evidence type="ECO:0000259" key="13">
    <source>
        <dbReference type="PROSITE" id="PS51843"/>
    </source>
</evidence>
<evidence type="ECO:0000256" key="2">
    <source>
        <dbReference type="ARBA" id="ARBA00022723"/>
    </source>
</evidence>
<dbReference type="InterPro" id="IPR001628">
    <property type="entry name" value="Znf_hrmn_rcpt"/>
</dbReference>
<evidence type="ECO:0000256" key="1">
    <source>
        <dbReference type="ARBA" id="ARBA00005993"/>
    </source>
</evidence>
<dbReference type="PROSITE" id="PS51030">
    <property type="entry name" value="NUCLEAR_REC_DBD_2"/>
    <property type="match status" value="1"/>
</dbReference>
<dbReference type="EMBL" id="DS268410">
    <property type="protein sequence ID" value="EFO99921.1"/>
    <property type="molecule type" value="Genomic_DNA"/>
</dbReference>
<dbReference type="SMART" id="SM00430">
    <property type="entry name" value="HOLI"/>
    <property type="match status" value="1"/>
</dbReference>
<keyword evidence="6 10" id="KW-0238">DNA-binding</keyword>
<dbReference type="SMART" id="SM00399">
    <property type="entry name" value="ZnF_C4"/>
    <property type="match status" value="1"/>
</dbReference>
<dbReference type="GO" id="GO:0008270">
    <property type="term" value="F:zinc ion binding"/>
    <property type="evidence" value="ECO:0007669"/>
    <property type="project" value="UniProtKB-KW"/>
</dbReference>
<evidence type="ECO:0000313" key="14">
    <source>
        <dbReference type="EMBL" id="EFO99921.1"/>
    </source>
</evidence>
<proteinExistence type="inferred from homology"/>
<reference evidence="14" key="1">
    <citation type="submission" date="2007-07" db="EMBL/GenBank/DDBJ databases">
        <title>PCAP assembly of the Caenorhabditis remanei genome.</title>
        <authorList>
            <consortium name="The Caenorhabditis remanei Sequencing Consortium"/>
            <person name="Wilson R.K."/>
        </authorList>
    </citation>
    <scope>NUCLEOTIDE SEQUENCE [LARGE SCALE GENOMIC DNA]</scope>
    <source>
        <strain evidence="14">PB4641</strain>
    </source>
</reference>
<evidence type="ECO:0000256" key="4">
    <source>
        <dbReference type="ARBA" id="ARBA00022833"/>
    </source>
</evidence>
<dbReference type="PRINTS" id="PR00047">
    <property type="entry name" value="STROIDFINGER"/>
</dbReference>
<dbReference type="PROSITE" id="PS00031">
    <property type="entry name" value="NUCLEAR_REC_DBD_1"/>
    <property type="match status" value="1"/>
</dbReference>
<keyword evidence="2 10" id="KW-0479">Metal-binding</keyword>
<evidence type="ECO:0000256" key="3">
    <source>
        <dbReference type="ARBA" id="ARBA00022771"/>
    </source>
</evidence>
<keyword evidence="4 10" id="KW-0862">Zinc</keyword>
<dbReference type="CDD" id="cd06916">
    <property type="entry name" value="NR_DBD_like"/>
    <property type="match status" value="1"/>
</dbReference>
<keyword evidence="8 10" id="KW-0675">Receptor</keyword>
<dbReference type="GO" id="GO:0005634">
    <property type="term" value="C:nucleus"/>
    <property type="evidence" value="ECO:0007669"/>
    <property type="project" value="UniProtKB-SubCell"/>
</dbReference>
<dbReference type="GO" id="GO:0003700">
    <property type="term" value="F:DNA-binding transcription factor activity"/>
    <property type="evidence" value="ECO:0007669"/>
    <property type="project" value="InterPro"/>
</dbReference>
<dbReference type="Proteomes" id="UP000008281">
    <property type="component" value="Unassembled WGS sequence"/>
</dbReference>
<organism evidence="15">
    <name type="scientific">Caenorhabditis remanei</name>
    <name type="common">Caenorhabditis vulgaris</name>
    <dbReference type="NCBI Taxonomy" id="31234"/>
    <lineage>
        <taxon>Eukaryota</taxon>
        <taxon>Metazoa</taxon>
        <taxon>Ecdysozoa</taxon>
        <taxon>Nematoda</taxon>
        <taxon>Chromadorea</taxon>
        <taxon>Rhabditida</taxon>
        <taxon>Rhabditina</taxon>
        <taxon>Rhabditomorpha</taxon>
        <taxon>Rhabditoidea</taxon>
        <taxon>Rhabditidae</taxon>
        <taxon>Peloderinae</taxon>
        <taxon>Caenorhabditis</taxon>
    </lineage>
</organism>
<keyword evidence="3 10" id="KW-0863">Zinc-finger</keyword>
<dbReference type="FunCoup" id="E3LLB6">
    <property type="interactions" value="1762"/>
</dbReference>
<evidence type="ECO:0000256" key="5">
    <source>
        <dbReference type="ARBA" id="ARBA00023015"/>
    </source>
</evidence>
<dbReference type="GO" id="GO:0043565">
    <property type="term" value="F:sequence-specific DNA binding"/>
    <property type="evidence" value="ECO:0007669"/>
    <property type="project" value="InterPro"/>
</dbReference>
<dbReference type="SUPFAM" id="SSF57716">
    <property type="entry name" value="Glucocorticoid receptor-like (DNA-binding domain)"/>
    <property type="match status" value="1"/>
</dbReference>
<comment type="subcellular location">
    <subcellularLocation>
        <location evidence="10">Nucleus</location>
    </subcellularLocation>
</comment>
<dbReference type="STRING" id="31234.E3LLB6"/>
<dbReference type="AlphaFoldDB" id="E3LLB6"/>
<dbReference type="InParanoid" id="E3LLB6"/>
<keyword evidence="7 10" id="KW-0804">Transcription</keyword>
<evidence type="ECO:0000256" key="8">
    <source>
        <dbReference type="ARBA" id="ARBA00023170"/>
    </source>
</evidence>
<feature type="domain" description="Nuclear receptor" evidence="12">
    <location>
        <begin position="3"/>
        <end position="79"/>
    </location>
</feature>
<dbReference type="Pfam" id="PF00105">
    <property type="entry name" value="zf-C4"/>
    <property type="match status" value="1"/>
</dbReference>
<dbReference type="SUPFAM" id="SSF48508">
    <property type="entry name" value="Nuclear receptor ligand-binding domain"/>
    <property type="match status" value="1"/>
</dbReference>
<keyword evidence="9 10" id="KW-0539">Nucleus</keyword>
<evidence type="ECO:0000313" key="15">
    <source>
        <dbReference type="Proteomes" id="UP000008281"/>
    </source>
</evidence>
<dbReference type="Pfam" id="PF00104">
    <property type="entry name" value="Hormone_recep"/>
    <property type="match status" value="1"/>
</dbReference>
<dbReference type="PANTHER" id="PTHR46397:SF3">
    <property type="entry name" value="NR LBD DOMAIN-CONTAINING PROTEIN-RELATED"/>
    <property type="match status" value="1"/>
</dbReference>
<dbReference type="Gene3D" id="3.30.50.10">
    <property type="entry name" value="Erythroid Transcription Factor GATA-1, subunit A"/>
    <property type="match status" value="1"/>
</dbReference>
<protein>
    <submittedName>
        <fullName evidence="14">CRE-NHR-256 protein</fullName>
    </submittedName>
</protein>